<evidence type="ECO:0000313" key="6">
    <source>
        <dbReference type="Proteomes" id="UP001564408"/>
    </source>
</evidence>
<dbReference type="Gene3D" id="1.10.287.470">
    <property type="entry name" value="Helix hairpin bin"/>
    <property type="match status" value="1"/>
</dbReference>
<comment type="caution">
    <text evidence="5">The sequence shown here is derived from an EMBL/GenBank/DDBJ whole genome shotgun (WGS) entry which is preliminary data.</text>
</comment>
<feature type="domain" description="Multidrug resistance protein MdtA-like C-terminal permuted SH3" evidence="3">
    <location>
        <begin position="279"/>
        <end position="333"/>
    </location>
</feature>
<keyword evidence="6" id="KW-1185">Reference proteome</keyword>
<feature type="signal peptide" evidence="2">
    <location>
        <begin position="1"/>
        <end position="18"/>
    </location>
</feature>
<dbReference type="EMBL" id="JBDKXB010000023">
    <property type="protein sequence ID" value="MEY6433536.1"/>
    <property type="molecule type" value="Genomic_DNA"/>
</dbReference>
<feature type="chain" id="PRO_5047144273" evidence="2">
    <location>
        <begin position="19"/>
        <end position="353"/>
    </location>
</feature>
<proteinExistence type="inferred from homology"/>
<dbReference type="Proteomes" id="UP001564408">
    <property type="component" value="Unassembled WGS sequence"/>
</dbReference>
<comment type="similarity">
    <text evidence="1">Belongs to the membrane fusion protein (MFP) (TC 8.A.1) family.</text>
</comment>
<dbReference type="SUPFAM" id="SSF111369">
    <property type="entry name" value="HlyD-like secretion proteins"/>
    <property type="match status" value="1"/>
</dbReference>
<dbReference type="InterPro" id="IPR058627">
    <property type="entry name" value="MdtA-like_C"/>
</dbReference>
<evidence type="ECO:0000256" key="2">
    <source>
        <dbReference type="SAM" id="SignalP"/>
    </source>
</evidence>
<dbReference type="Pfam" id="PF25967">
    <property type="entry name" value="RND-MFP_C"/>
    <property type="match status" value="1"/>
</dbReference>
<dbReference type="Gene3D" id="2.40.30.170">
    <property type="match status" value="1"/>
</dbReference>
<dbReference type="NCBIfam" id="TIGR01730">
    <property type="entry name" value="RND_mfp"/>
    <property type="match status" value="1"/>
</dbReference>
<reference evidence="5 6" key="1">
    <citation type="submission" date="2024-05" db="EMBL/GenBank/DDBJ databases">
        <title>Genome Sequence and Characterization of the New Strain Purple Sulfur Bacterium of Genus Thioalkalicoccus.</title>
        <authorList>
            <person name="Bryantseva I.A."/>
            <person name="Kyndt J.A."/>
            <person name="Imhoff J.F."/>
        </authorList>
    </citation>
    <scope>NUCLEOTIDE SEQUENCE [LARGE SCALE GENOMIC DNA]</scope>
    <source>
        <strain evidence="5 6">Um2</strain>
    </source>
</reference>
<evidence type="ECO:0000259" key="3">
    <source>
        <dbReference type="Pfam" id="PF25967"/>
    </source>
</evidence>
<dbReference type="PANTHER" id="PTHR30469">
    <property type="entry name" value="MULTIDRUG RESISTANCE PROTEIN MDTA"/>
    <property type="match status" value="1"/>
</dbReference>
<protein>
    <submittedName>
        <fullName evidence="5">Efflux RND transporter periplasmic adaptor subunit</fullName>
    </submittedName>
</protein>
<dbReference type="InterPro" id="IPR058647">
    <property type="entry name" value="BSH_CzcB-like"/>
</dbReference>
<sequence>MKKTVELGCLIAIGLSLAACGPSGGEPPSSDTRAERILPVRVIEVAGRDLSRVVQVSAPVEPLRRIRLAARTDGVLTEVLVEEGDRIQAGEVLARIDVSEQRAELARAEARRHERQAHFDRLTLLQRRNYIDEASVEAAAAELEVASSEVLLWQTRVDFGTVTAPIDGTIVARHVEPGEAISRHEALFAIADLSNLVVRLGISELDVRNLRIGDVVNLRIDALGDRDPVVGVIRRLFPAAEDLSRLVTVEVELPQADAIGVRPGYLARADVMVDRRDGVLAVPAGAVAEAAGEPFVMVVDGDERLERRAIDAGLIRGAWREVRSGLAPGERVVSANPLEMTAGTRVRVIDEHP</sequence>
<dbReference type="RefSeq" id="WP_369667923.1">
    <property type="nucleotide sequence ID" value="NZ_JBDKXB010000023.1"/>
</dbReference>
<feature type="domain" description="CzcB-like barrel-sandwich hybrid" evidence="4">
    <location>
        <begin position="67"/>
        <end position="192"/>
    </location>
</feature>
<evidence type="ECO:0000256" key="1">
    <source>
        <dbReference type="ARBA" id="ARBA00009477"/>
    </source>
</evidence>
<gene>
    <name evidence="5" type="ORF">ABC977_14105</name>
</gene>
<dbReference type="Gene3D" id="2.40.50.100">
    <property type="match status" value="1"/>
</dbReference>
<dbReference type="PANTHER" id="PTHR30469:SF15">
    <property type="entry name" value="HLYD FAMILY OF SECRETION PROTEINS"/>
    <property type="match status" value="1"/>
</dbReference>
<dbReference type="PROSITE" id="PS51257">
    <property type="entry name" value="PROKAR_LIPOPROTEIN"/>
    <property type="match status" value="1"/>
</dbReference>
<keyword evidence="2" id="KW-0732">Signal</keyword>
<dbReference type="InterPro" id="IPR006143">
    <property type="entry name" value="RND_pump_MFP"/>
</dbReference>
<evidence type="ECO:0000259" key="4">
    <source>
        <dbReference type="Pfam" id="PF25973"/>
    </source>
</evidence>
<name>A0ABV4BG72_9GAMM</name>
<dbReference type="Pfam" id="PF25973">
    <property type="entry name" value="BSH_CzcB"/>
    <property type="match status" value="1"/>
</dbReference>
<evidence type="ECO:0000313" key="5">
    <source>
        <dbReference type="EMBL" id="MEY6433536.1"/>
    </source>
</evidence>
<accession>A0ABV4BG72</accession>
<dbReference type="Gene3D" id="2.40.420.20">
    <property type="match status" value="1"/>
</dbReference>
<organism evidence="5 6">
    <name type="scientific">Thioalkalicoccus limnaeus</name>
    <dbReference type="NCBI Taxonomy" id="120681"/>
    <lineage>
        <taxon>Bacteria</taxon>
        <taxon>Pseudomonadati</taxon>
        <taxon>Pseudomonadota</taxon>
        <taxon>Gammaproteobacteria</taxon>
        <taxon>Chromatiales</taxon>
        <taxon>Chromatiaceae</taxon>
        <taxon>Thioalkalicoccus</taxon>
    </lineage>
</organism>